<evidence type="ECO:0000313" key="2">
    <source>
        <dbReference type="EMBL" id="ROW00959.1"/>
    </source>
</evidence>
<evidence type="ECO:0000256" key="1">
    <source>
        <dbReference type="SAM" id="MobiDB-lite"/>
    </source>
</evidence>
<dbReference type="Proteomes" id="UP000284375">
    <property type="component" value="Unassembled WGS sequence"/>
</dbReference>
<evidence type="ECO:0000313" key="3">
    <source>
        <dbReference type="Proteomes" id="UP000284375"/>
    </source>
</evidence>
<accession>A0A423WC61</accession>
<dbReference type="STRING" id="252740.A0A423WC61"/>
<comment type="caution">
    <text evidence="2">The sequence shown here is derived from an EMBL/GenBank/DDBJ whole genome shotgun (WGS) entry which is preliminary data.</text>
</comment>
<reference evidence="2 3" key="1">
    <citation type="submission" date="2015-09" db="EMBL/GenBank/DDBJ databases">
        <title>Host preference determinants of Valsa canker pathogens revealed by comparative genomics.</title>
        <authorList>
            <person name="Yin Z."/>
            <person name="Huang L."/>
        </authorList>
    </citation>
    <scope>NUCLEOTIDE SEQUENCE [LARGE SCALE GENOMIC DNA]</scope>
    <source>
        <strain evidence="2 3">YSFL</strain>
    </source>
</reference>
<proteinExistence type="predicted"/>
<organism evidence="2 3">
    <name type="scientific">Cytospora chrysosperma</name>
    <name type="common">Cytospora canker fungus</name>
    <name type="synonym">Sphaeria chrysosperma</name>
    <dbReference type="NCBI Taxonomy" id="252740"/>
    <lineage>
        <taxon>Eukaryota</taxon>
        <taxon>Fungi</taxon>
        <taxon>Dikarya</taxon>
        <taxon>Ascomycota</taxon>
        <taxon>Pezizomycotina</taxon>
        <taxon>Sordariomycetes</taxon>
        <taxon>Sordariomycetidae</taxon>
        <taxon>Diaporthales</taxon>
        <taxon>Cytosporaceae</taxon>
        <taxon>Cytospora</taxon>
    </lineage>
</organism>
<protein>
    <submittedName>
        <fullName evidence="2">Uncharacterized protein</fullName>
    </submittedName>
</protein>
<gene>
    <name evidence="2" type="ORF">VSDG_02877</name>
</gene>
<dbReference type="AlphaFoldDB" id="A0A423WC61"/>
<dbReference type="OrthoDB" id="428577at2759"/>
<name>A0A423WC61_CYTCH</name>
<dbReference type="EMBL" id="LJZO01000007">
    <property type="protein sequence ID" value="ROW00959.1"/>
    <property type="molecule type" value="Genomic_DNA"/>
</dbReference>
<sequence length="659" mass="73448">MSTPNFFPHQLSYTRTPSLYKVSSRYRHLLPSTQALALSSGENSDSIALVNTLRGGHADEVVPVQTSTGLTQAYSTVDTRLPNGHLEYQTWDSKVIGPFLVSPGVRLVSKPDTYAELLQLARKPTVFQQQLAKLKDEEIAFRFMWDDTEVVLDDSAFEFVQARARLRIITPRDRGPSIKPECQSSSPRPAVASAEPPPKRVKVEDSLGGQSRVEIDLISDELPVDNTIVVQDDDPLLVIEHPEGARGQSSQPDIEEQSMVGSETAIQRHPPQGQEAVAQNVQSSPLQAVAISRLTADNFVVDEASPTRTVPPQRQLIPHQWVYCREVWPGSDASSDPNLGRFNIRVLTETHNDNDNLALARNGIVEGADVHVYNSAKPGIYLLTPERCSQDKYATGLSVTLKLCPGWKFKSIYPWSKIKALDGIETAEWKVYVDKNGNTFSNSGLEKCFGHLSWEPTVDTALNPAKLILTPENSVVLERQDVLTCPHWWSDEFHGGSWYFGPVLAKQLGLPKDIIQDFQDYFNANFRDEIRKWENRFSVAVSFVPQKQIEEAAQISITPRPDATARILMVFGAVDTTGKREVWKSWADRRRSVEDALRAKNWAEIIGVQPEALQDGGNLRAIEWIVMQAPVTKIVVMKVKTQGSNLGTAVRRPKKSLGS</sequence>
<keyword evidence="3" id="KW-1185">Reference proteome</keyword>
<feature type="region of interest" description="Disordered" evidence="1">
    <location>
        <begin position="172"/>
        <end position="206"/>
    </location>
</feature>